<protein>
    <submittedName>
        <fullName evidence="1">Uncharacterized protein</fullName>
    </submittedName>
</protein>
<dbReference type="Proteomes" id="UP000636479">
    <property type="component" value="Unassembled WGS sequence"/>
</dbReference>
<dbReference type="AlphaFoldDB" id="A0A8H6S5G5"/>
<reference evidence="1" key="1">
    <citation type="submission" date="2020-05" db="EMBL/GenBank/DDBJ databases">
        <title>Mycena genomes resolve the evolution of fungal bioluminescence.</title>
        <authorList>
            <person name="Tsai I.J."/>
        </authorList>
    </citation>
    <scope>NUCLEOTIDE SEQUENCE</scope>
    <source>
        <strain evidence="1">171206Taipei</strain>
    </source>
</reference>
<evidence type="ECO:0000313" key="1">
    <source>
        <dbReference type="EMBL" id="KAF7293450.1"/>
    </source>
</evidence>
<dbReference type="OrthoDB" id="432234at2759"/>
<evidence type="ECO:0000313" key="2">
    <source>
        <dbReference type="Proteomes" id="UP000636479"/>
    </source>
</evidence>
<accession>A0A8H6S5G5</accession>
<comment type="caution">
    <text evidence="1">The sequence shown here is derived from an EMBL/GenBank/DDBJ whole genome shotgun (WGS) entry which is preliminary data.</text>
</comment>
<sequence>MTISATCAAYVYISVPKNKATAALDSLFVSHPLEDLMPPAVIASSVKNASRWTPSALRGVKIFKRDVAVVEVANVATELLQDQEEIQIPATTWARGTGEAASRQRRRERADAQGMHFCTSGAHNVTDAERTEDGRVYANCNACRARRRAKYAAMHAEGNVDVELGEDAAGDDAAEGVAQTPDDEFDEFFGNGAEFMDIDLPEDSALSAREAAAIAKMNAELAALSISRCSGCREEGFDVKLKTATLCSRCDRDEGDIRKWSDENNTNPSMLWLFTVVVLLKEN</sequence>
<keyword evidence="2" id="KW-1185">Reference proteome</keyword>
<gene>
    <name evidence="1" type="ORF">MIND_01122500</name>
</gene>
<name>A0A8H6S5G5_9AGAR</name>
<proteinExistence type="predicted"/>
<dbReference type="EMBL" id="JACAZF010000010">
    <property type="protein sequence ID" value="KAF7293450.1"/>
    <property type="molecule type" value="Genomic_DNA"/>
</dbReference>
<organism evidence="1 2">
    <name type="scientific">Mycena indigotica</name>
    <dbReference type="NCBI Taxonomy" id="2126181"/>
    <lineage>
        <taxon>Eukaryota</taxon>
        <taxon>Fungi</taxon>
        <taxon>Dikarya</taxon>
        <taxon>Basidiomycota</taxon>
        <taxon>Agaricomycotina</taxon>
        <taxon>Agaricomycetes</taxon>
        <taxon>Agaricomycetidae</taxon>
        <taxon>Agaricales</taxon>
        <taxon>Marasmiineae</taxon>
        <taxon>Mycenaceae</taxon>
        <taxon>Mycena</taxon>
    </lineage>
</organism>
<dbReference type="GeneID" id="59350297"/>
<dbReference type="RefSeq" id="XP_037215613.1">
    <property type="nucleotide sequence ID" value="XM_037367781.1"/>
</dbReference>